<name>A0AAV0HJF5_9ROSI</name>
<protein>
    <submittedName>
        <fullName evidence="2">Uncharacterized protein</fullName>
    </submittedName>
</protein>
<reference evidence="2" key="1">
    <citation type="submission" date="2022-08" db="EMBL/GenBank/DDBJ databases">
        <authorList>
            <person name="Gutierrez-Valencia J."/>
        </authorList>
    </citation>
    <scope>NUCLEOTIDE SEQUENCE</scope>
</reference>
<organism evidence="2 3">
    <name type="scientific">Linum tenue</name>
    <dbReference type="NCBI Taxonomy" id="586396"/>
    <lineage>
        <taxon>Eukaryota</taxon>
        <taxon>Viridiplantae</taxon>
        <taxon>Streptophyta</taxon>
        <taxon>Embryophyta</taxon>
        <taxon>Tracheophyta</taxon>
        <taxon>Spermatophyta</taxon>
        <taxon>Magnoliopsida</taxon>
        <taxon>eudicotyledons</taxon>
        <taxon>Gunneridae</taxon>
        <taxon>Pentapetalae</taxon>
        <taxon>rosids</taxon>
        <taxon>fabids</taxon>
        <taxon>Malpighiales</taxon>
        <taxon>Linaceae</taxon>
        <taxon>Linum</taxon>
    </lineage>
</organism>
<dbReference type="EMBL" id="CAMGYJ010000002">
    <property type="protein sequence ID" value="CAI0385377.1"/>
    <property type="molecule type" value="Genomic_DNA"/>
</dbReference>
<dbReference type="AlphaFoldDB" id="A0AAV0HJF5"/>
<dbReference type="Proteomes" id="UP001154282">
    <property type="component" value="Unassembled WGS sequence"/>
</dbReference>
<gene>
    <name evidence="2" type="ORF">LITE_LOCUS4769</name>
</gene>
<feature type="region of interest" description="Disordered" evidence="1">
    <location>
        <begin position="1"/>
        <end position="188"/>
    </location>
</feature>
<evidence type="ECO:0000256" key="1">
    <source>
        <dbReference type="SAM" id="MobiDB-lite"/>
    </source>
</evidence>
<feature type="compositionally biased region" description="Pro residues" evidence="1">
    <location>
        <begin position="1"/>
        <end position="13"/>
    </location>
</feature>
<proteinExistence type="predicted"/>
<sequence>PPRLPSPPPPPNQRPNHPIRPRPGRTGRPGQPDRNPREERPIHHLPPPPQHHPGREPDPHPAQQLQRRDDRLRAHRQRLPEPQVRRPQRPLRPAAGPARALPRGAQVLLPQQPPARAQPGPDPGHGPGRRGLRAQLHGPGEPGQRLHGSRRHPHQQPARPDFPAGGLPGGQGSAAGGAVWDPGARGGSRRAAARGVRRWGHRFHGGFAAGWADGGAEWGWREEFGPGVWAGNALLLGSSVLRRRHSLN</sequence>
<evidence type="ECO:0000313" key="2">
    <source>
        <dbReference type="EMBL" id="CAI0385377.1"/>
    </source>
</evidence>
<feature type="compositionally biased region" description="Gly residues" evidence="1">
    <location>
        <begin position="166"/>
        <end position="175"/>
    </location>
</feature>
<feature type="non-terminal residue" evidence="2">
    <location>
        <position position="1"/>
    </location>
</feature>
<comment type="caution">
    <text evidence="2">The sequence shown here is derived from an EMBL/GenBank/DDBJ whole genome shotgun (WGS) entry which is preliminary data.</text>
</comment>
<evidence type="ECO:0000313" key="3">
    <source>
        <dbReference type="Proteomes" id="UP001154282"/>
    </source>
</evidence>
<feature type="compositionally biased region" description="Low complexity" evidence="1">
    <location>
        <begin position="91"/>
        <end position="119"/>
    </location>
</feature>
<keyword evidence="3" id="KW-1185">Reference proteome</keyword>
<accession>A0AAV0HJF5</accession>